<dbReference type="EMBL" id="AP014569">
    <property type="protein sequence ID" value="BAO82472.1"/>
    <property type="molecule type" value="Genomic_DNA"/>
</dbReference>
<organism evidence="2 3">
    <name type="scientific">Serpentinimonas maccroryi</name>
    <dbReference type="NCBI Taxonomy" id="1458426"/>
    <lineage>
        <taxon>Bacteria</taxon>
        <taxon>Pseudomonadati</taxon>
        <taxon>Pseudomonadota</taxon>
        <taxon>Betaproteobacteria</taxon>
        <taxon>Burkholderiales</taxon>
        <taxon>Comamonadaceae</taxon>
        <taxon>Serpentinimonas</taxon>
    </lineage>
</organism>
<feature type="region of interest" description="Disordered" evidence="1">
    <location>
        <begin position="138"/>
        <end position="179"/>
    </location>
</feature>
<keyword evidence="2" id="KW-0436">Ligase</keyword>
<dbReference type="OrthoDB" id="8898676at2"/>
<evidence type="ECO:0000313" key="2">
    <source>
        <dbReference type="EMBL" id="BAO82472.1"/>
    </source>
</evidence>
<name>A0A060NL47_9BURK</name>
<evidence type="ECO:0000256" key="1">
    <source>
        <dbReference type="SAM" id="MobiDB-lite"/>
    </source>
</evidence>
<feature type="region of interest" description="Disordered" evidence="1">
    <location>
        <begin position="13"/>
        <end position="52"/>
    </location>
</feature>
<gene>
    <name evidence="2" type="ORF">SMCB_0244</name>
</gene>
<dbReference type="GO" id="GO:0016874">
    <property type="term" value="F:ligase activity"/>
    <property type="evidence" value="ECO:0007669"/>
    <property type="project" value="UniProtKB-KW"/>
</dbReference>
<sequence length="262" mass="27741">MLNISSVAVAPVPAQGPVSARVQPTTPARASEHVSPRNQGVNAPVAPAGEGSRTQAVYAPPSLPPVNPTDQALRANMYDNAAAPERFNFQASVATAHMASSVVAQRQALAVPAQAAEQGLSEQRIPEQGTAEPDRAALGLGQLAPNPQRAEQERTERTRTQDARQTQAIEGQMPPPPPNPVDEARANQIRDLLPNVWSASRFAADQLIGEEAREAAQRRAELLAPAQPTPIERALEAAAENYQLTSSLPLPPSAGVNVDRLI</sequence>
<dbReference type="RefSeq" id="WP_144400219.1">
    <property type="nucleotide sequence ID" value="NZ_AP014569.1"/>
</dbReference>
<dbReference type="KEGG" id="cbab:SMCB_0244"/>
<proteinExistence type="predicted"/>
<protein>
    <submittedName>
        <fullName evidence="2">Ubiquitin-protein ligase</fullName>
    </submittedName>
</protein>
<dbReference type="Proteomes" id="UP000066014">
    <property type="component" value="Chromosome"/>
</dbReference>
<feature type="compositionally biased region" description="Basic and acidic residues" evidence="1">
    <location>
        <begin position="150"/>
        <end position="162"/>
    </location>
</feature>
<reference evidence="2 3" key="1">
    <citation type="journal article" date="2014" name="Nat. Commun.">
        <title>Physiological and genomic features of highly alkaliphilic hydrogen-utilizing Betaproteobacteria from a continental serpentinizing site.</title>
        <authorList>
            <person name="Suzuki S."/>
            <person name="Kuenen J.G."/>
            <person name="Schipper K."/>
            <person name="van der Velde S."/>
            <person name="Ishii S."/>
            <person name="Wu A."/>
            <person name="Sorokin D.Y."/>
            <person name="Tenney A."/>
            <person name="Meng X.Y."/>
            <person name="Morrill P.L."/>
            <person name="Kamagata Y."/>
            <person name="Muyzer G."/>
            <person name="Nealson K.H."/>
        </authorList>
    </citation>
    <scope>NUCLEOTIDE SEQUENCE [LARGE SCALE GENOMIC DNA]</scope>
    <source>
        <strain evidence="2 3">B1</strain>
    </source>
</reference>
<keyword evidence="3" id="KW-1185">Reference proteome</keyword>
<dbReference type="HOGENOM" id="CLU_1060546_0_0_4"/>
<evidence type="ECO:0000313" key="3">
    <source>
        <dbReference type="Proteomes" id="UP000066014"/>
    </source>
</evidence>
<accession>A0A060NL47</accession>
<dbReference type="AlphaFoldDB" id="A0A060NL47"/>